<accession>A0A1X9NKW8</accession>
<name>A0A1X9NKW8_9GAMM</name>
<dbReference type="STRING" id="716816.BST96_19395"/>
<evidence type="ECO:0000313" key="2">
    <source>
        <dbReference type="EMBL" id="ARN76069.1"/>
    </source>
</evidence>
<gene>
    <name evidence="2" type="ORF">BST96_19395</name>
</gene>
<reference evidence="2 3" key="1">
    <citation type="submission" date="2016-11" db="EMBL/GenBank/DDBJ databases">
        <title>Trade-off between light-utilization and light-protection in marine flavobacteria.</title>
        <authorList>
            <person name="Kumagai Y."/>
        </authorList>
    </citation>
    <scope>NUCLEOTIDE SEQUENCE [LARGE SCALE GENOMIC DNA]</scope>
    <source>
        <strain evidence="2 3">NBRC 107125</strain>
    </source>
</reference>
<dbReference type="RefSeq" id="WP_085760270.1">
    <property type="nucleotide sequence ID" value="NZ_CP019343.1"/>
</dbReference>
<protein>
    <recommendedName>
        <fullName evidence="1">Muconolactone isomerase domain-containing protein</fullName>
    </recommendedName>
</protein>
<dbReference type="OrthoDB" id="2889526at2"/>
<dbReference type="SUPFAM" id="SSF54909">
    <property type="entry name" value="Dimeric alpha+beta barrel"/>
    <property type="match status" value="1"/>
</dbReference>
<keyword evidence="3" id="KW-1185">Reference proteome</keyword>
<dbReference type="KEGG" id="osg:BST96_19395"/>
<dbReference type="Gene3D" id="3.30.70.1060">
    <property type="entry name" value="Dimeric alpha+beta barrel"/>
    <property type="match status" value="1"/>
</dbReference>
<dbReference type="Proteomes" id="UP000193450">
    <property type="component" value="Chromosome"/>
</dbReference>
<feature type="domain" description="Muconolactone isomerase" evidence="1">
    <location>
        <begin position="2"/>
        <end position="76"/>
    </location>
</feature>
<sequence>MFIVTMTLKPVPHDVYMKRGKAENEYTQSLMASGVISQFYVTENHRHYWIVFDVESEQVLEKKLQGFPLYSYFEYKFEKVIDMVAAVAGGLTDPNLE</sequence>
<dbReference type="EMBL" id="CP019343">
    <property type="protein sequence ID" value="ARN76069.1"/>
    <property type="molecule type" value="Genomic_DNA"/>
</dbReference>
<dbReference type="InterPro" id="IPR011008">
    <property type="entry name" value="Dimeric_a/b-barrel"/>
</dbReference>
<dbReference type="InterPro" id="IPR026029">
    <property type="entry name" value="MLI_dom"/>
</dbReference>
<organism evidence="2 3">
    <name type="scientific">Oceanicoccus sagamiensis</name>
    <dbReference type="NCBI Taxonomy" id="716816"/>
    <lineage>
        <taxon>Bacteria</taxon>
        <taxon>Pseudomonadati</taxon>
        <taxon>Pseudomonadota</taxon>
        <taxon>Gammaproteobacteria</taxon>
        <taxon>Cellvibrionales</taxon>
        <taxon>Spongiibacteraceae</taxon>
        <taxon>Oceanicoccus</taxon>
    </lineage>
</organism>
<proteinExistence type="predicted"/>
<dbReference type="Pfam" id="PF02426">
    <property type="entry name" value="MIase"/>
    <property type="match status" value="1"/>
</dbReference>
<evidence type="ECO:0000259" key="1">
    <source>
        <dbReference type="Pfam" id="PF02426"/>
    </source>
</evidence>
<dbReference type="AlphaFoldDB" id="A0A1X9NKW8"/>
<evidence type="ECO:0000313" key="3">
    <source>
        <dbReference type="Proteomes" id="UP000193450"/>
    </source>
</evidence>